<comment type="caution">
    <text evidence="1">The sequence shown here is derived from an EMBL/GenBank/DDBJ whole genome shotgun (WGS) entry which is preliminary data.</text>
</comment>
<dbReference type="Proteomes" id="UP000076481">
    <property type="component" value="Unassembled WGS sequence"/>
</dbReference>
<gene>
    <name evidence="1" type="ORF">A3K90_07515</name>
</gene>
<dbReference type="AlphaFoldDB" id="A0A165LHP8"/>
<accession>A0A165LHP8</accession>
<dbReference type="RefSeq" id="WP_303681878.1">
    <property type="nucleotide sequence ID" value="NZ_LVWG01000032.1"/>
</dbReference>
<sequence length="70" mass="7691">MKPKHSLTAIAGVMTGTAFLGLAIWLSFAMAGVAGVHESDLYLYSLLTGSYGVWRIFRSWRLWNGAQENA</sequence>
<name>A0A165LHP8_PELLU</name>
<organism evidence="1 2">
    <name type="scientific">Pelodictyon luteolum</name>
    <dbReference type="NCBI Taxonomy" id="1100"/>
    <lineage>
        <taxon>Bacteria</taxon>
        <taxon>Pseudomonadati</taxon>
        <taxon>Chlorobiota</taxon>
        <taxon>Chlorobiia</taxon>
        <taxon>Chlorobiales</taxon>
        <taxon>Chlorobiaceae</taxon>
        <taxon>Chlorobium/Pelodictyon group</taxon>
        <taxon>Pelodictyon</taxon>
    </lineage>
</organism>
<reference evidence="1 2" key="1">
    <citation type="submission" date="2016-03" db="EMBL/GenBank/DDBJ databases">
        <title>Speciation and ecological success in dimly lit waters: horizontal gene transfer in a green sulfur bacteria bloom unveiled by metagenomic assembly.</title>
        <authorList>
            <person name="Llorens-Mares T."/>
            <person name="Liu Z."/>
            <person name="Allen L.Z."/>
            <person name="Rusch D.B."/>
            <person name="Craig M.T."/>
            <person name="Dupont C.L."/>
            <person name="Bryant D.A."/>
            <person name="Casamayor E.O."/>
        </authorList>
    </citation>
    <scope>NUCLEOTIDE SEQUENCE [LARGE SCALE GENOMIC DNA]</scope>
    <source>
        <strain evidence="1">CIII</strain>
    </source>
</reference>
<evidence type="ECO:0000313" key="1">
    <source>
        <dbReference type="EMBL" id="KZK74058.1"/>
    </source>
</evidence>
<evidence type="ECO:0000313" key="2">
    <source>
        <dbReference type="Proteomes" id="UP000076481"/>
    </source>
</evidence>
<proteinExistence type="predicted"/>
<dbReference type="EMBL" id="LVWG01000032">
    <property type="protein sequence ID" value="KZK74058.1"/>
    <property type="molecule type" value="Genomic_DNA"/>
</dbReference>
<protein>
    <submittedName>
        <fullName evidence="1">Uncharacterized protein</fullName>
    </submittedName>
</protein>